<reference evidence="2" key="1">
    <citation type="submission" date="2018-08" db="EMBL/GenBank/DDBJ databases">
        <authorList>
            <person name="Im W.T."/>
        </authorList>
    </citation>
    <scope>NUCLEOTIDE SEQUENCE [LARGE SCALE GENOMIC DNA]</scope>
    <source>
        <strain evidence="2">LA-28</strain>
    </source>
</reference>
<organism evidence="1 2">
    <name type="scientific">Mesorhizobium denitrificans</name>
    <dbReference type="NCBI Taxonomy" id="2294114"/>
    <lineage>
        <taxon>Bacteria</taxon>
        <taxon>Pseudomonadati</taxon>
        <taxon>Pseudomonadota</taxon>
        <taxon>Alphaproteobacteria</taxon>
        <taxon>Hyphomicrobiales</taxon>
        <taxon>Phyllobacteriaceae</taxon>
        <taxon>Mesorhizobium</taxon>
    </lineage>
</organism>
<protein>
    <submittedName>
        <fullName evidence="1">Uncharacterized protein</fullName>
    </submittedName>
</protein>
<sequence length="83" mass="9550">MMAATKSDISVWFERGAALGATHMIVVCDTFDHEDYPVFVKPEQSSRDVAAEYDGKNMQRIMEVYDLRIDKAAQLAERRVFNY</sequence>
<dbReference type="EMBL" id="QURN01000019">
    <property type="protein sequence ID" value="RFC64621.1"/>
    <property type="molecule type" value="Genomic_DNA"/>
</dbReference>
<keyword evidence="2" id="KW-1185">Reference proteome</keyword>
<evidence type="ECO:0000313" key="1">
    <source>
        <dbReference type="EMBL" id="RFC64621.1"/>
    </source>
</evidence>
<dbReference type="AlphaFoldDB" id="A0A371X5W3"/>
<proteinExistence type="predicted"/>
<dbReference type="Proteomes" id="UP000262379">
    <property type="component" value="Unassembled WGS sequence"/>
</dbReference>
<gene>
    <name evidence="1" type="ORF">DY251_19290</name>
</gene>
<comment type="caution">
    <text evidence="1">The sequence shown here is derived from an EMBL/GenBank/DDBJ whole genome shotgun (WGS) entry which is preliminary data.</text>
</comment>
<evidence type="ECO:0000313" key="2">
    <source>
        <dbReference type="Proteomes" id="UP000262379"/>
    </source>
</evidence>
<name>A0A371X5W3_9HYPH</name>
<accession>A0A371X5W3</accession>